<comment type="caution">
    <text evidence="1">The sequence shown here is derived from an EMBL/GenBank/DDBJ whole genome shotgun (WGS) entry which is preliminary data.</text>
</comment>
<sequence>MLSEPLRYELYGLRHGNPYRIEPLDPLARAGDRSLLVDIDGFVSTDALRAYLRRTVEAGESAFVVVSGRDYTGRTTIANHVLDVYRQVSELDDRLLVSRIKVGHNRDFEWVKEAMVELQNEIEEADLTLSPALTESLNTIEGIDEGVYQSRYRGLARRLHGELAGQARGRCSFGVVFEGLRQTSLVDAMRKVFKSSRSIAVFTHGDYKHANTPSYEELSRLDVHLIKLEPLKGEQVRCLAEERWRAASALPSPFPPDSLETAWPAPTPIKSVVKTLSLLLDIRLGSAADHGPWPDNTELEIPHRFMFFMIRMLNELGAS</sequence>
<accession>A0ABP4R1V0</accession>
<organism evidence="1 2">
    <name type="scientific">Nonomuraea maheshkhaliensis</name>
    <dbReference type="NCBI Taxonomy" id="419590"/>
    <lineage>
        <taxon>Bacteria</taxon>
        <taxon>Bacillati</taxon>
        <taxon>Actinomycetota</taxon>
        <taxon>Actinomycetes</taxon>
        <taxon>Streptosporangiales</taxon>
        <taxon>Streptosporangiaceae</taxon>
        <taxon>Nonomuraea</taxon>
    </lineage>
</organism>
<reference evidence="2" key="1">
    <citation type="journal article" date="2019" name="Int. J. Syst. Evol. Microbiol.">
        <title>The Global Catalogue of Microorganisms (GCM) 10K type strain sequencing project: providing services to taxonomists for standard genome sequencing and annotation.</title>
        <authorList>
            <consortium name="The Broad Institute Genomics Platform"/>
            <consortium name="The Broad Institute Genome Sequencing Center for Infectious Disease"/>
            <person name="Wu L."/>
            <person name="Ma J."/>
        </authorList>
    </citation>
    <scope>NUCLEOTIDE SEQUENCE [LARGE SCALE GENOMIC DNA]</scope>
    <source>
        <strain evidence="2">JCM 13929</strain>
    </source>
</reference>
<gene>
    <name evidence="1" type="ORF">GCM10009733_022100</name>
</gene>
<dbReference type="RefSeq" id="WP_346103733.1">
    <property type="nucleotide sequence ID" value="NZ_BAAAMU010000012.1"/>
</dbReference>
<keyword evidence="2" id="KW-1185">Reference proteome</keyword>
<evidence type="ECO:0000313" key="2">
    <source>
        <dbReference type="Proteomes" id="UP001500064"/>
    </source>
</evidence>
<name>A0ABP4R1V0_9ACTN</name>
<dbReference type="EMBL" id="BAAAMU010000012">
    <property type="protein sequence ID" value="GAA1624998.1"/>
    <property type="molecule type" value="Genomic_DNA"/>
</dbReference>
<dbReference type="Proteomes" id="UP001500064">
    <property type="component" value="Unassembled WGS sequence"/>
</dbReference>
<evidence type="ECO:0000313" key="1">
    <source>
        <dbReference type="EMBL" id="GAA1624998.1"/>
    </source>
</evidence>
<proteinExistence type="predicted"/>
<protein>
    <submittedName>
        <fullName evidence="1">Uncharacterized protein</fullName>
    </submittedName>
</protein>